<comment type="caution">
    <text evidence="1">The sequence shown here is derived from an EMBL/GenBank/DDBJ whole genome shotgun (WGS) entry which is preliminary data.</text>
</comment>
<feature type="non-terminal residue" evidence="1">
    <location>
        <position position="1"/>
    </location>
</feature>
<reference evidence="1 2" key="1">
    <citation type="submission" date="2020-04" db="EMBL/GenBank/DDBJ databases">
        <title>Perkinsus olseni comparative genomics.</title>
        <authorList>
            <person name="Bogema D.R."/>
        </authorList>
    </citation>
    <scope>NUCLEOTIDE SEQUENCE [LARGE SCALE GENOMIC DNA]</scope>
    <source>
        <strain evidence="1">00978-12</strain>
    </source>
</reference>
<proteinExistence type="predicted"/>
<name>A0A7J6MZC3_PEROL</name>
<gene>
    <name evidence="1" type="ORF">FOZ60_000565</name>
</gene>
<dbReference type="EMBL" id="JABANP010001054">
    <property type="protein sequence ID" value="KAF4676697.1"/>
    <property type="molecule type" value="Genomic_DNA"/>
</dbReference>
<dbReference type="AlphaFoldDB" id="A0A7J6MZC3"/>
<evidence type="ECO:0000313" key="2">
    <source>
        <dbReference type="Proteomes" id="UP000541610"/>
    </source>
</evidence>
<accession>A0A7J6MZC3</accession>
<protein>
    <submittedName>
        <fullName evidence="1">Uncharacterized protein</fullName>
    </submittedName>
</protein>
<organism evidence="1 2">
    <name type="scientific">Perkinsus olseni</name>
    <name type="common">Perkinsus atlanticus</name>
    <dbReference type="NCBI Taxonomy" id="32597"/>
    <lineage>
        <taxon>Eukaryota</taxon>
        <taxon>Sar</taxon>
        <taxon>Alveolata</taxon>
        <taxon>Perkinsozoa</taxon>
        <taxon>Perkinsea</taxon>
        <taxon>Perkinsida</taxon>
        <taxon>Perkinsidae</taxon>
        <taxon>Perkinsus</taxon>
    </lineage>
</organism>
<dbReference type="Proteomes" id="UP000541610">
    <property type="component" value="Unassembled WGS sequence"/>
</dbReference>
<evidence type="ECO:0000313" key="1">
    <source>
        <dbReference type="EMBL" id="KAF4676697.1"/>
    </source>
</evidence>
<sequence length="153" mass="16966">ALSCVCGCYDPFGLAVGTTTLTLGVTNNDKVPADIFLQLLQCQRLHRPVRRHPQVQGTNYIICSDSFVNVQSLKSTRDSSGDLNTRDKSNIHKALTATQSTWLPAMATQRLYQPCGPPVEVRYPPQGSLTVNLRRDADLKSSKWVVNFADEYP</sequence>